<dbReference type="InterPro" id="IPR011335">
    <property type="entry name" value="Restrct_endonuc-II-like"/>
</dbReference>
<dbReference type="Proteomes" id="UP000287502">
    <property type="component" value="Chromosome"/>
</dbReference>
<dbReference type="Gene3D" id="3.40.960.10">
    <property type="entry name" value="VSR Endonuclease"/>
    <property type="match status" value="1"/>
</dbReference>
<dbReference type="PANTHER" id="PTHR38590:SF1">
    <property type="entry name" value="BLL0828 PROTEIN"/>
    <property type="match status" value="1"/>
</dbReference>
<dbReference type="OrthoDB" id="9798754at2"/>
<name>A0A3R5V0A9_9BACT</name>
<dbReference type="RefSeq" id="WP_128465812.1">
    <property type="nucleotide sequence ID" value="NZ_CP035108.1"/>
</dbReference>
<dbReference type="PANTHER" id="PTHR38590">
    <property type="entry name" value="BLL0828 PROTEIN"/>
    <property type="match status" value="1"/>
</dbReference>
<keyword evidence="3" id="KW-1185">Reference proteome</keyword>
<dbReference type="InterPro" id="IPR007569">
    <property type="entry name" value="DUF559"/>
</dbReference>
<dbReference type="SUPFAM" id="SSF52980">
    <property type="entry name" value="Restriction endonuclease-like"/>
    <property type="match status" value="1"/>
</dbReference>
<sequence length="115" mass="13719">MIRYNKNLKSFSRALRKNMTDAELLIWSKIRRKQIKGLQFYRQKVIENYILDFYCPASKLVMEIDGGQHFSEEAIQKDNERDRLLLRHGLKVLRFSNTEVLINIDGVIQTIYEHC</sequence>
<dbReference type="KEGG" id="gtl:EP073_03630"/>
<organism evidence="2 3">
    <name type="scientific">Geovibrio thiophilus</name>
    <dbReference type="NCBI Taxonomy" id="139438"/>
    <lineage>
        <taxon>Bacteria</taxon>
        <taxon>Pseudomonadati</taxon>
        <taxon>Deferribacterota</taxon>
        <taxon>Deferribacteres</taxon>
        <taxon>Deferribacterales</taxon>
        <taxon>Geovibrionaceae</taxon>
        <taxon>Geovibrio</taxon>
    </lineage>
</organism>
<evidence type="ECO:0000259" key="1">
    <source>
        <dbReference type="Pfam" id="PF04480"/>
    </source>
</evidence>
<proteinExistence type="predicted"/>
<accession>A0A3R5V0A9</accession>
<dbReference type="CDD" id="cd01038">
    <property type="entry name" value="Endonuclease_DUF559"/>
    <property type="match status" value="1"/>
</dbReference>
<dbReference type="EMBL" id="CP035108">
    <property type="protein sequence ID" value="QAR32525.1"/>
    <property type="molecule type" value="Genomic_DNA"/>
</dbReference>
<feature type="domain" description="DUF559" evidence="1">
    <location>
        <begin position="7"/>
        <end position="114"/>
    </location>
</feature>
<dbReference type="Pfam" id="PF04480">
    <property type="entry name" value="DUF559"/>
    <property type="match status" value="1"/>
</dbReference>
<dbReference type="InterPro" id="IPR047216">
    <property type="entry name" value="Endonuclease_DUF559_bact"/>
</dbReference>
<evidence type="ECO:0000313" key="3">
    <source>
        <dbReference type="Proteomes" id="UP000287502"/>
    </source>
</evidence>
<evidence type="ECO:0000313" key="2">
    <source>
        <dbReference type="EMBL" id="QAR32525.1"/>
    </source>
</evidence>
<gene>
    <name evidence="2" type="ORF">EP073_03630</name>
</gene>
<protein>
    <submittedName>
        <fullName evidence="2">DUF559 domain-containing protein</fullName>
    </submittedName>
</protein>
<reference evidence="2 3" key="1">
    <citation type="submission" date="2019-01" db="EMBL/GenBank/DDBJ databases">
        <title>Geovibrio thiophilus DSM 11263, complete genome.</title>
        <authorList>
            <person name="Spring S."/>
            <person name="Bunk B."/>
            <person name="Sproer C."/>
        </authorList>
    </citation>
    <scope>NUCLEOTIDE SEQUENCE [LARGE SCALE GENOMIC DNA]</scope>
    <source>
        <strain evidence="2 3">DSM 11263</strain>
    </source>
</reference>
<dbReference type="AlphaFoldDB" id="A0A3R5V0A9"/>